<evidence type="ECO:0000256" key="1">
    <source>
        <dbReference type="SAM" id="MobiDB-lite"/>
    </source>
</evidence>
<sequence>MLCSLELLVKQREACGVLKDNAYMFARPEAMTHFRGSDCLRGFAKACGAKCPKALTSTRLRKHAATLSTVLNMTDTEMDQLANFLGHDIRIHREFYRLPEKTLQLAKISKVLMALEQGRLAEFHGKNLDEIGIDPDEKVVDCDEEEQVNDCDEEDRSIQEGHCSSTVDASAEVALPATERNMSHKRGKPSSEVPMSSGASAMRPTCKGKSSQKKAPWQQAEVQAVERHLKSFIISGTVPAKSDCEKCLKAEPQALRNRDWKTVKFYVYNRITAFKKKLQCR</sequence>
<dbReference type="AlphaFoldDB" id="A0A6P6MKV8"/>
<evidence type="ECO:0000313" key="2">
    <source>
        <dbReference type="Proteomes" id="UP000515129"/>
    </source>
</evidence>
<name>A0A6P6MKV8_CARAU</name>
<organism evidence="2 3">
    <name type="scientific">Carassius auratus</name>
    <name type="common">Goldfish</name>
    <dbReference type="NCBI Taxonomy" id="7957"/>
    <lineage>
        <taxon>Eukaryota</taxon>
        <taxon>Metazoa</taxon>
        <taxon>Chordata</taxon>
        <taxon>Craniata</taxon>
        <taxon>Vertebrata</taxon>
        <taxon>Euteleostomi</taxon>
        <taxon>Actinopterygii</taxon>
        <taxon>Neopterygii</taxon>
        <taxon>Teleostei</taxon>
        <taxon>Ostariophysi</taxon>
        <taxon>Cypriniformes</taxon>
        <taxon>Cyprinidae</taxon>
        <taxon>Cyprininae</taxon>
        <taxon>Carassius</taxon>
    </lineage>
</organism>
<accession>A0A6P6MKV8</accession>
<protein>
    <submittedName>
        <fullName evidence="3">Uncharacterized protein LOC113068414</fullName>
    </submittedName>
</protein>
<dbReference type="PANTHER" id="PTHR33480:SF5">
    <property type="entry name" value="SI:DKEY-51D8.9"/>
    <property type="match status" value="1"/>
</dbReference>
<dbReference type="RefSeq" id="XP_026096979.1">
    <property type="nucleotide sequence ID" value="XM_026241194.1"/>
</dbReference>
<dbReference type="PANTHER" id="PTHR33480">
    <property type="entry name" value="SET DOMAIN-CONTAINING PROTEIN-RELATED"/>
    <property type="match status" value="1"/>
</dbReference>
<proteinExistence type="predicted"/>
<keyword evidence="2" id="KW-1185">Reference proteome</keyword>
<gene>
    <name evidence="3" type="primary">LOC113068414</name>
</gene>
<dbReference type="Proteomes" id="UP000515129">
    <property type="component" value="Linkage group LG44F"/>
</dbReference>
<evidence type="ECO:0000313" key="3">
    <source>
        <dbReference type="RefSeq" id="XP_026096979.1"/>
    </source>
</evidence>
<dbReference type="OrthoDB" id="5376140at2759"/>
<dbReference type="GeneID" id="113068414"/>
<feature type="region of interest" description="Disordered" evidence="1">
    <location>
        <begin position="180"/>
        <end position="214"/>
    </location>
</feature>
<dbReference type="KEGG" id="caua:113068414"/>
<reference evidence="3" key="1">
    <citation type="submission" date="2025-08" db="UniProtKB">
        <authorList>
            <consortium name="RefSeq"/>
        </authorList>
    </citation>
    <scope>IDENTIFICATION</scope>
    <source>
        <strain evidence="3">Wakin</strain>
        <tissue evidence="3">Muscle</tissue>
    </source>
</reference>